<accession>A0ABY7UKS3</accession>
<sequence length="64" mass="7666">MSRPLHRAGSAVVWYVKELMGDNEYAKYCSHLARRHPGETPVSEREYWRQRWERESNNPQGRCC</sequence>
<gene>
    <name evidence="1" type="ORF">CJEDD_05755</name>
</gene>
<evidence type="ECO:0000313" key="2">
    <source>
        <dbReference type="Proteomes" id="UP001218071"/>
    </source>
</evidence>
<dbReference type="RefSeq" id="WP_042406642.1">
    <property type="nucleotide sequence ID" value="NZ_CBYN010000040.1"/>
</dbReference>
<protein>
    <recommendedName>
        <fullName evidence="3">YbdD/YjiX family protein</fullName>
    </recommendedName>
</protein>
<organism evidence="1 2">
    <name type="scientific">Corynebacterium jeddahense</name>
    <dbReference type="NCBI Taxonomy" id="1414719"/>
    <lineage>
        <taxon>Bacteria</taxon>
        <taxon>Bacillati</taxon>
        <taxon>Actinomycetota</taxon>
        <taxon>Actinomycetes</taxon>
        <taxon>Mycobacteriales</taxon>
        <taxon>Corynebacteriaceae</taxon>
        <taxon>Corynebacterium</taxon>
    </lineage>
</organism>
<name>A0ABY7UKS3_9CORY</name>
<dbReference type="Pfam" id="PF04328">
    <property type="entry name" value="Sel_put"/>
    <property type="match status" value="1"/>
</dbReference>
<dbReference type="Proteomes" id="UP001218071">
    <property type="component" value="Chromosome"/>
</dbReference>
<evidence type="ECO:0008006" key="3">
    <source>
        <dbReference type="Google" id="ProtNLM"/>
    </source>
</evidence>
<keyword evidence="2" id="KW-1185">Reference proteome</keyword>
<evidence type="ECO:0000313" key="1">
    <source>
        <dbReference type="EMBL" id="WCZ38761.1"/>
    </source>
</evidence>
<dbReference type="EMBL" id="CP063194">
    <property type="protein sequence ID" value="WCZ38761.1"/>
    <property type="molecule type" value="Genomic_DNA"/>
</dbReference>
<dbReference type="InterPro" id="IPR007423">
    <property type="entry name" value="Sel_put"/>
</dbReference>
<reference evidence="1 2" key="1">
    <citation type="submission" date="2020-10" db="EMBL/GenBank/DDBJ databases">
        <title>Complete genome sequence of Corynebacterium jeddahense DSM 45997, type strain of Corynebacterium jeddahense.</title>
        <authorList>
            <person name="Busche T."/>
            <person name="Kalinowski J."/>
            <person name="Ruckert C."/>
        </authorList>
    </citation>
    <scope>NUCLEOTIDE SEQUENCE [LARGE SCALE GENOMIC DNA]</scope>
    <source>
        <strain evidence="1 2">DSM 45997</strain>
    </source>
</reference>
<proteinExistence type="predicted"/>